<accession>A0A9X3TQT4</accession>
<comment type="similarity">
    <text evidence="1">Belongs to the YggT family.</text>
</comment>
<evidence type="ECO:0000256" key="2">
    <source>
        <dbReference type="SAM" id="Phobius"/>
    </source>
</evidence>
<keyword evidence="2" id="KW-0812">Transmembrane</keyword>
<evidence type="ECO:0000313" key="3">
    <source>
        <dbReference type="EMBL" id="MDA5108792.1"/>
    </source>
</evidence>
<protein>
    <submittedName>
        <fullName evidence="3">YggT family protein</fullName>
    </submittedName>
</protein>
<feature type="transmembrane region" description="Helical" evidence="2">
    <location>
        <begin position="7"/>
        <end position="26"/>
    </location>
</feature>
<sequence>MTTAIFTIVYYAFTVYQFMVIAYVLMSWVPQMRETPIGQLLERLVEPFLAPFRRFIPPLGFIDISPIVALIALNFAHRGLNAILQQLLL</sequence>
<keyword evidence="4" id="KW-1185">Reference proteome</keyword>
<dbReference type="PANTHER" id="PTHR33219">
    <property type="entry name" value="YLMG HOMOLOG PROTEIN 2, CHLOROPLASTIC"/>
    <property type="match status" value="1"/>
</dbReference>
<dbReference type="EMBL" id="JAPYYP010000010">
    <property type="protein sequence ID" value="MDA5108792.1"/>
    <property type="molecule type" value="Genomic_DNA"/>
</dbReference>
<proteinExistence type="inferred from homology"/>
<organism evidence="3 4">
    <name type="scientific">Brevibacillus thermoruber</name>
    <dbReference type="NCBI Taxonomy" id="33942"/>
    <lineage>
        <taxon>Bacteria</taxon>
        <taxon>Bacillati</taxon>
        <taxon>Bacillota</taxon>
        <taxon>Bacilli</taxon>
        <taxon>Bacillales</taxon>
        <taxon>Paenibacillaceae</taxon>
        <taxon>Brevibacillus</taxon>
    </lineage>
</organism>
<comment type="caution">
    <text evidence="3">The sequence shown here is derived from an EMBL/GenBank/DDBJ whole genome shotgun (WGS) entry which is preliminary data.</text>
</comment>
<dbReference type="PANTHER" id="PTHR33219:SF14">
    <property type="entry name" value="PROTEIN COFACTOR ASSEMBLY OF COMPLEX C SUBUNIT B CCB3, CHLOROPLASTIC-RELATED"/>
    <property type="match status" value="1"/>
</dbReference>
<gene>
    <name evidence="3" type="ORF">O3V59_10495</name>
</gene>
<dbReference type="InterPro" id="IPR003425">
    <property type="entry name" value="CCB3/YggT"/>
</dbReference>
<dbReference type="RefSeq" id="WP_029099973.1">
    <property type="nucleotide sequence ID" value="NZ_JAPYYP010000010.1"/>
</dbReference>
<evidence type="ECO:0000313" key="4">
    <source>
        <dbReference type="Proteomes" id="UP001151071"/>
    </source>
</evidence>
<dbReference type="Proteomes" id="UP001151071">
    <property type="component" value="Unassembled WGS sequence"/>
</dbReference>
<name>A0A9X3TQT4_9BACL</name>
<feature type="transmembrane region" description="Helical" evidence="2">
    <location>
        <begin position="55"/>
        <end position="76"/>
    </location>
</feature>
<dbReference type="GO" id="GO:0016020">
    <property type="term" value="C:membrane"/>
    <property type="evidence" value="ECO:0007669"/>
    <property type="project" value="InterPro"/>
</dbReference>
<dbReference type="AlphaFoldDB" id="A0A9X3TQT4"/>
<evidence type="ECO:0000256" key="1">
    <source>
        <dbReference type="ARBA" id="ARBA00010894"/>
    </source>
</evidence>
<reference evidence="3" key="1">
    <citation type="submission" date="2022-12" db="EMBL/GenBank/DDBJ databases">
        <title>Draft genome sequence of the thermophilic strain Brevibacillus thermoruber HT42, isolated from Los Humeros, Puebla, Mexico, with biotechnological potential.</title>
        <authorList>
            <person name="Lara Sanchez J."/>
            <person name="Solis Palacios R."/>
            <person name="Bustos Baena A.S."/>
            <person name="Ruz Baez A.E."/>
            <person name="Espinosa Luna G."/>
            <person name="Oliart Ros R.M."/>
        </authorList>
    </citation>
    <scope>NUCLEOTIDE SEQUENCE</scope>
    <source>
        <strain evidence="3">HT42</strain>
    </source>
</reference>
<keyword evidence="2" id="KW-0472">Membrane</keyword>
<dbReference type="Pfam" id="PF02325">
    <property type="entry name" value="CCB3_YggT"/>
    <property type="match status" value="1"/>
</dbReference>
<keyword evidence="2" id="KW-1133">Transmembrane helix</keyword>